<feature type="compositionally biased region" description="Polar residues" evidence="1">
    <location>
        <begin position="7"/>
        <end position="45"/>
    </location>
</feature>
<dbReference type="Gene3D" id="2.130.10.10">
    <property type="entry name" value="YVTN repeat-like/Quinoprotein amine dehydrogenase"/>
    <property type="match status" value="1"/>
</dbReference>
<dbReference type="InterPro" id="IPR015943">
    <property type="entry name" value="WD40/YVTN_repeat-like_dom_sf"/>
</dbReference>
<evidence type="ECO:0000313" key="4">
    <source>
        <dbReference type="Proteomes" id="UP001172101"/>
    </source>
</evidence>
<evidence type="ECO:0000256" key="1">
    <source>
        <dbReference type="SAM" id="MobiDB-lite"/>
    </source>
</evidence>
<dbReference type="GO" id="GO:0005634">
    <property type="term" value="C:nucleus"/>
    <property type="evidence" value="ECO:0007669"/>
    <property type="project" value="TreeGrafter"/>
</dbReference>
<dbReference type="InterPro" id="IPR001810">
    <property type="entry name" value="F-box_dom"/>
</dbReference>
<feature type="compositionally biased region" description="Low complexity" evidence="1">
    <location>
        <begin position="116"/>
        <end position="125"/>
    </location>
</feature>
<dbReference type="GO" id="GO:0043161">
    <property type="term" value="P:proteasome-mediated ubiquitin-dependent protein catabolic process"/>
    <property type="evidence" value="ECO:0007669"/>
    <property type="project" value="TreeGrafter"/>
</dbReference>
<evidence type="ECO:0000259" key="2">
    <source>
        <dbReference type="PROSITE" id="PS50181"/>
    </source>
</evidence>
<dbReference type="GO" id="GO:0005829">
    <property type="term" value="C:cytosol"/>
    <property type="evidence" value="ECO:0007669"/>
    <property type="project" value="TreeGrafter"/>
</dbReference>
<dbReference type="GO" id="GO:0031593">
    <property type="term" value="F:polyubiquitin modification-dependent protein binding"/>
    <property type="evidence" value="ECO:0007669"/>
    <property type="project" value="TreeGrafter"/>
</dbReference>
<dbReference type="SMART" id="SM00726">
    <property type="entry name" value="UIM"/>
    <property type="match status" value="2"/>
</dbReference>
<dbReference type="Pfam" id="PF12937">
    <property type="entry name" value="F-box-like"/>
    <property type="match status" value="1"/>
</dbReference>
<dbReference type="SUPFAM" id="SSF81383">
    <property type="entry name" value="F-box domain"/>
    <property type="match status" value="1"/>
</dbReference>
<dbReference type="AlphaFoldDB" id="A0AA40AUB1"/>
<dbReference type="InterPro" id="IPR036322">
    <property type="entry name" value="WD40_repeat_dom_sf"/>
</dbReference>
<feature type="compositionally biased region" description="Polar residues" evidence="1">
    <location>
        <begin position="1004"/>
        <end position="1029"/>
    </location>
</feature>
<organism evidence="3 4">
    <name type="scientific">Lasiosphaeria miniovina</name>
    <dbReference type="NCBI Taxonomy" id="1954250"/>
    <lineage>
        <taxon>Eukaryota</taxon>
        <taxon>Fungi</taxon>
        <taxon>Dikarya</taxon>
        <taxon>Ascomycota</taxon>
        <taxon>Pezizomycotina</taxon>
        <taxon>Sordariomycetes</taxon>
        <taxon>Sordariomycetidae</taxon>
        <taxon>Sordariales</taxon>
        <taxon>Lasiosphaeriaceae</taxon>
        <taxon>Lasiosphaeria</taxon>
    </lineage>
</organism>
<feature type="region of interest" description="Disordered" evidence="1">
    <location>
        <begin position="1130"/>
        <end position="1164"/>
    </location>
</feature>
<dbReference type="EMBL" id="JAUIRO010000003">
    <property type="protein sequence ID" value="KAK0722108.1"/>
    <property type="molecule type" value="Genomic_DNA"/>
</dbReference>
<proteinExistence type="predicted"/>
<dbReference type="InterPro" id="IPR003903">
    <property type="entry name" value="UIM_dom"/>
</dbReference>
<dbReference type="PROSITE" id="PS50330">
    <property type="entry name" value="UIM"/>
    <property type="match status" value="1"/>
</dbReference>
<dbReference type="CDD" id="cd09917">
    <property type="entry name" value="F-box_SF"/>
    <property type="match status" value="1"/>
</dbReference>
<dbReference type="InterPro" id="IPR036047">
    <property type="entry name" value="F-box-like_dom_sf"/>
</dbReference>
<feature type="domain" description="F-box" evidence="2">
    <location>
        <begin position="144"/>
        <end position="190"/>
    </location>
</feature>
<dbReference type="InterPro" id="IPR027040">
    <property type="entry name" value="PSMD4"/>
</dbReference>
<feature type="region of interest" description="Disordered" evidence="1">
    <location>
        <begin position="1"/>
        <end position="68"/>
    </location>
</feature>
<dbReference type="RefSeq" id="XP_060298032.1">
    <property type="nucleotide sequence ID" value="XM_060443710.1"/>
</dbReference>
<dbReference type="PROSITE" id="PS50181">
    <property type="entry name" value="FBOX"/>
    <property type="match status" value="1"/>
</dbReference>
<dbReference type="Gene3D" id="6.10.140.100">
    <property type="match status" value="1"/>
</dbReference>
<dbReference type="GeneID" id="85326980"/>
<name>A0AA40AUB1_9PEZI</name>
<feature type="region of interest" description="Disordered" evidence="1">
    <location>
        <begin position="114"/>
        <end position="141"/>
    </location>
</feature>
<accession>A0AA40AUB1</accession>
<dbReference type="SUPFAM" id="SSF50978">
    <property type="entry name" value="WD40 repeat-like"/>
    <property type="match status" value="1"/>
</dbReference>
<reference evidence="3" key="1">
    <citation type="submission" date="2023-06" db="EMBL/GenBank/DDBJ databases">
        <title>Genome-scale phylogeny and comparative genomics of the fungal order Sordariales.</title>
        <authorList>
            <consortium name="Lawrence Berkeley National Laboratory"/>
            <person name="Hensen N."/>
            <person name="Bonometti L."/>
            <person name="Westerberg I."/>
            <person name="Brannstrom I.O."/>
            <person name="Guillou S."/>
            <person name="Cros-Aarteil S."/>
            <person name="Calhoun S."/>
            <person name="Haridas S."/>
            <person name="Kuo A."/>
            <person name="Mondo S."/>
            <person name="Pangilinan J."/>
            <person name="Riley R."/>
            <person name="LaButti K."/>
            <person name="Andreopoulos B."/>
            <person name="Lipzen A."/>
            <person name="Chen C."/>
            <person name="Yanf M."/>
            <person name="Daum C."/>
            <person name="Ng V."/>
            <person name="Clum A."/>
            <person name="Steindorff A."/>
            <person name="Ohm R."/>
            <person name="Martin F."/>
            <person name="Silar P."/>
            <person name="Natvig D."/>
            <person name="Lalanne C."/>
            <person name="Gautier V."/>
            <person name="Ament-velasquez S.L."/>
            <person name="Kruys A."/>
            <person name="Hutchinson M.I."/>
            <person name="Powell A.J."/>
            <person name="Barry K."/>
            <person name="Miller A.N."/>
            <person name="Grigoriev I.V."/>
            <person name="Debuchy R."/>
            <person name="Gladieux P."/>
            <person name="Thoren M.H."/>
            <person name="Johannesson H."/>
        </authorList>
    </citation>
    <scope>NUCLEOTIDE SEQUENCE</scope>
    <source>
        <strain evidence="3">SMH2392-1A</strain>
    </source>
</reference>
<gene>
    <name evidence="3" type="ORF">B0T26DRAFT_739414</name>
</gene>
<dbReference type="PANTHER" id="PTHR10223:SF2">
    <property type="entry name" value="F-BOX AND WD DOMAIN PROTEIN (AFU_ORTHOLOGUE AFUA_6G11400)"/>
    <property type="match status" value="1"/>
</dbReference>
<dbReference type="Proteomes" id="UP001172101">
    <property type="component" value="Unassembled WGS sequence"/>
</dbReference>
<feature type="region of interest" description="Disordered" evidence="1">
    <location>
        <begin position="1079"/>
        <end position="1113"/>
    </location>
</feature>
<feature type="compositionally biased region" description="Low complexity" evidence="1">
    <location>
        <begin position="1088"/>
        <end position="1101"/>
    </location>
</feature>
<sequence>MQLEPAETSNLESQTNRSQPSTSVPSQHGFHRSQSVSPDSSSATRSPLFVDTASAATPRSHGPAALDFGRLSQELGRLSVADDGRADDSVELRFTVANANVKAPSAGRRISEYEKAASASASRQSPRPPLGFKVTKRPGSPSDGVQLTDFPNEILTHVLSHLHPDSHGAVALVSKRFYALVTTPYAWRTAFMRYFPEQDVLDTSQRAIHSAQHDGSSDEIRSESRYFTRLTPLASWRSEYLLRTRLLRSVARGKPGSIGSSIRSSQTGKKASAVLTYNSKLPWTITHIHAAFVASKKGPRVIHGAADLCVASVSDPIIGKVEKWGLDDPFSFAQLDEMFPNLEPYGVGDDPAAVPSVIDVSQPYGIVGGEGFPGGRVYFRATGELRGRYLSPDSTIIDMMPEIPKIPELSEAICSVWIAKSSSVPAMTHSMFGILTGSSLGVVTSYAVRYDSTGPRYSNGDMTARWVLSPGVPIIDIKVDGSYNPKRKALNRVWAVALNALGEVYYLAETPTPPLARGKAENATKDAWYAGRTAYWKLIEPTRRLARHDEFDRYATRGAYSPRSLANSMNLSKEQIVAEAKEIEKFLRHKPAHFRNACQGWDMRRKIEVDFAGGDKNGSGEAVFVITCGHEKGERASVCRYIRGAGLTEPSTPTGFSTPFVKPKTTSPSIFGGMGAPDGPEIAVGTPDSSKSATLQLGPVSQGLDAEEWRATEFSLENHGGTEITATAVDICTFAIMASFEDPLLLASQEATPENPKRAASKLSAGEVPGRRSRALAIGTNTGSVIMWNMRDTTLVAKPMRVIQTDSPSISCLAVSALYLVHGGSDGLVQAWDPLASSLEPVRTLNAKSSGRIPRHILNANPALQNANYTAVGAIFLDPDPTVLRGVLSFGTFLRFWTYSSTGQSPGRKRRIRHSDIHGRLATRRHGGAVSSYIAAEEAELRQEQEHRSRELGRLRKRFGVGLGDLTEEEAIRYAELISEESFLDEQRRLSASDTGSAADIGDTASSTGSVDTVTSEPSLSGASPSTLSLPPLQEETDDDYEAQIQRAIRLSLLEGVNDAEQSPPNRSSGDYEFHVKVKLKDKKKGKGSSSTSPSTASTPAMQYEGSSQNVGVDADGDLALALRLSLEEESARQAEAAGASAASAGFDDYPPLEVDVKGKGKWA</sequence>
<dbReference type="Gene3D" id="1.20.1280.50">
    <property type="match status" value="1"/>
</dbReference>
<feature type="compositionally biased region" description="Basic and acidic residues" evidence="1">
    <location>
        <begin position="1155"/>
        <end position="1164"/>
    </location>
</feature>
<protein>
    <recommendedName>
        <fullName evidence="2">F-box domain-containing protein</fullName>
    </recommendedName>
</protein>
<evidence type="ECO:0000313" key="3">
    <source>
        <dbReference type="EMBL" id="KAK0722108.1"/>
    </source>
</evidence>
<feature type="compositionally biased region" description="Low complexity" evidence="1">
    <location>
        <begin position="1134"/>
        <end position="1145"/>
    </location>
</feature>
<feature type="region of interest" description="Disordered" evidence="1">
    <location>
        <begin position="989"/>
        <end position="1040"/>
    </location>
</feature>
<keyword evidence="4" id="KW-1185">Reference proteome</keyword>
<comment type="caution">
    <text evidence="3">The sequence shown here is derived from an EMBL/GenBank/DDBJ whole genome shotgun (WGS) entry which is preliminary data.</text>
</comment>
<dbReference type="PANTHER" id="PTHR10223">
    <property type="entry name" value="26S PROTEASOME NON-ATPASE REGULATORY SUBUNIT 4"/>
    <property type="match status" value="1"/>
</dbReference>
<dbReference type="GO" id="GO:0008540">
    <property type="term" value="C:proteasome regulatory particle, base subcomplex"/>
    <property type="evidence" value="ECO:0007669"/>
    <property type="project" value="TreeGrafter"/>
</dbReference>